<feature type="domain" description="4Fe-4S ferredoxin-type" evidence="4">
    <location>
        <begin position="527"/>
        <end position="557"/>
    </location>
</feature>
<proteinExistence type="predicted"/>
<evidence type="ECO:0000256" key="2">
    <source>
        <dbReference type="ARBA" id="ARBA00023004"/>
    </source>
</evidence>
<dbReference type="Pfam" id="PF14691">
    <property type="entry name" value="Fer4_20"/>
    <property type="match status" value="1"/>
</dbReference>
<gene>
    <name evidence="5" type="ORF">HMPREF0179_01326</name>
</gene>
<evidence type="ECO:0000256" key="1">
    <source>
        <dbReference type="ARBA" id="ARBA00022723"/>
    </source>
</evidence>
<organism evidence="5 6">
    <name type="scientific">Bilophila wadsworthia (strain 3_1_6)</name>
    <dbReference type="NCBI Taxonomy" id="563192"/>
    <lineage>
        <taxon>Bacteria</taxon>
        <taxon>Pseudomonadati</taxon>
        <taxon>Thermodesulfobacteriota</taxon>
        <taxon>Desulfovibrionia</taxon>
        <taxon>Desulfovibrionales</taxon>
        <taxon>Desulfovibrionaceae</taxon>
        <taxon>Bilophila</taxon>
    </lineage>
</organism>
<dbReference type="InterPro" id="IPR036188">
    <property type="entry name" value="FAD/NAD-bd_sf"/>
</dbReference>
<dbReference type="GO" id="GO:0016491">
    <property type="term" value="F:oxidoreductase activity"/>
    <property type="evidence" value="ECO:0007669"/>
    <property type="project" value="InterPro"/>
</dbReference>
<dbReference type="InterPro" id="IPR023753">
    <property type="entry name" value="FAD/NAD-binding_dom"/>
</dbReference>
<dbReference type="STRING" id="563192.HMPREF0179_01326"/>
<dbReference type="GO" id="GO:0051536">
    <property type="term" value="F:iron-sulfur cluster binding"/>
    <property type="evidence" value="ECO:0007669"/>
    <property type="project" value="UniProtKB-KW"/>
</dbReference>
<dbReference type="InterPro" id="IPR017900">
    <property type="entry name" value="4Fe4S_Fe_S_CS"/>
</dbReference>
<dbReference type="PROSITE" id="PS51379">
    <property type="entry name" value="4FE4S_FER_2"/>
    <property type="match status" value="2"/>
</dbReference>
<dbReference type="PANTHER" id="PTHR42783:SF3">
    <property type="entry name" value="GLUTAMATE SYNTHASE [NADPH] SMALL CHAIN-RELATED"/>
    <property type="match status" value="1"/>
</dbReference>
<dbReference type="InterPro" id="IPR028261">
    <property type="entry name" value="DPD_II"/>
</dbReference>
<dbReference type="PROSITE" id="PS00198">
    <property type="entry name" value="4FE4S_FER_1"/>
    <property type="match status" value="1"/>
</dbReference>
<dbReference type="Gene3D" id="1.10.1060.10">
    <property type="entry name" value="Alpha-helical ferredoxin"/>
    <property type="match status" value="1"/>
</dbReference>
<dbReference type="InterPro" id="IPR017896">
    <property type="entry name" value="4Fe4S_Fe-S-bd"/>
</dbReference>
<keyword evidence="2" id="KW-0408">Iron</keyword>
<protein>
    <recommendedName>
        <fullName evidence="4">4Fe-4S ferredoxin-type domain-containing protein</fullName>
    </recommendedName>
</protein>
<dbReference type="PRINTS" id="PR00368">
    <property type="entry name" value="FADPNR"/>
</dbReference>
<reference evidence="5 6" key="2">
    <citation type="submission" date="2013-04" db="EMBL/GenBank/DDBJ databases">
        <title>The Genome Sequence of Bilophila wadsworthia 3_1_6.</title>
        <authorList>
            <consortium name="The Broad Institute Genomics Platform"/>
            <person name="Earl A."/>
            <person name="Ward D."/>
            <person name="Feldgarden M."/>
            <person name="Gevers D."/>
            <person name="Sibley C."/>
            <person name="Strauss J."/>
            <person name="Allen-Vercoe E."/>
            <person name="Walker B."/>
            <person name="Young S."/>
            <person name="Zeng Q."/>
            <person name="Gargeya S."/>
            <person name="Fitzgerald M."/>
            <person name="Haas B."/>
            <person name="Abouelleil A."/>
            <person name="Allen A.W."/>
            <person name="Alvarado L."/>
            <person name="Arachchi H.M."/>
            <person name="Berlin A.M."/>
            <person name="Chapman S.B."/>
            <person name="Gainer-Dewar J."/>
            <person name="Goldberg J."/>
            <person name="Griggs A."/>
            <person name="Gujja S."/>
            <person name="Hansen M."/>
            <person name="Howarth C."/>
            <person name="Imamovic A."/>
            <person name="Ireland A."/>
            <person name="Larimer J."/>
            <person name="McCowan C."/>
            <person name="Murphy C."/>
            <person name="Pearson M."/>
            <person name="Poon T.W."/>
            <person name="Priest M."/>
            <person name="Roberts A."/>
            <person name="Saif S."/>
            <person name="Shea T."/>
            <person name="Sisk P."/>
            <person name="Sykes S."/>
            <person name="Wortman J."/>
            <person name="Nusbaum C."/>
            <person name="Birren B."/>
        </authorList>
    </citation>
    <scope>NUCLEOTIDE SEQUENCE [LARGE SCALE GENOMIC DNA]</scope>
    <source>
        <strain evidence="5 6">3_1_6</strain>
    </source>
</reference>
<sequence>MPPRYSREIEQPIVMGDSLKDQFRTSPCEASCPAGNPIQKMQSLVEKGRFGEALRYLRARNPFPGVTGRVCPHFCQAKCNRDRLEGCVNTRALERAAYDHAPKGIEPFTRAPETGKHVAVVGGGPAGMTAAYFLSLLGHDVTVYESGPVLGGIPRYAVPDFRLPRDVVDREIGWILETGVRACVNVTVGKDISFAELRASSDAVVVATGTPKENALPIPNAECGLKAVEFLRKAALGQRPDVGRTVVIMGGGGVAFDCAFTARRLGAADVHVLCLEAEGAMRAPEEDLEQARREGVHVHNSCTMSGVRKDGDRVSGVDYFDVQECRFDEQGRLSLIPVPGGEHVLACDTVIFAVGMKTDLGFFEGEVPECTPRQWIVADAAQKTSLEGVFAAGDVASGPSSIAGAVGAGRRAAFGVHAYLTGENSRVYIINEEGRIEARDRLATSQPPYVVPFEEIYGVEQYGRAEPQRQGIREGLSFREINEGYTPEQARDEAARCMHCGHCKGCGTCVDDCPGYVLELKHLEERDRPEVAFGDECWHCANCRTSCPCGAIGFSFPLRMQV</sequence>
<evidence type="ECO:0000259" key="4">
    <source>
        <dbReference type="PROSITE" id="PS51379"/>
    </source>
</evidence>
<dbReference type="InterPro" id="IPR009051">
    <property type="entry name" value="Helical_ferredxn"/>
</dbReference>
<dbReference type="PANTHER" id="PTHR42783">
    <property type="entry name" value="GLUTAMATE SYNTHASE [NADPH] SMALL CHAIN"/>
    <property type="match status" value="1"/>
</dbReference>
<dbReference type="OrthoDB" id="9803192at2"/>
<dbReference type="PRINTS" id="PR00469">
    <property type="entry name" value="PNDRDTASEII"/>
</dbReference>
<accession>E5Y563</accession>
<evidence type="ECO:0000256" key="3">
    <source>
        <dbReference type="ARBA" id="ARBA00023014"/>
    </source>
</evidence>
<keyword evidence="6" id="KW-1185">Reference proteome</keyword>
<evidence type="ECO:0000313" key="5">
    <source>
        <dbReference type="EMBL" id="EFV44830.1"/>
    </source>
</evidence>
<keyword evidence="3" id="KW-0411">Iron-sulfur</keyword>
<dbReference type="AlphaFoldDB" id="E5Y563"/>
<dbReference type="EMBL" id="ADCP02000001">
    <property type="protein sequence ID" value="EFV44830.1"/>
    <property type="molecule type" value="Genomic_DNA"/>
</dbReference>
<comment type="caution">
    <text evidence="5">The sequence shown here is derived from an EMBL/GenBank/DDBJ whole genome shotgun (WGS) entry which is preliminary data.</text>
</comment>
<dbReference type="eggNOG" id="COG0493">
    <property type="taxonomic scope" value="Bacteria"/>
</dbReference>
<dbReference type="SUPFAM" id="SSF54862">
    <property type="entry name" value="4Fe-4S ferredoxins"/>
    <property type="match status" value="1"/>
</dbReference>
<dbReference type="Proteomes" id="UP000006034">
    <property type="component" value="Unassembled WGS sequence"/>
</dbReference>
<feature type="domain" description="4Fe-4S ferredoxin-type" evidence="4">
    <location>
        <begin position="493"/>
        <end position="523"/>
    </location>
</feature>
<dbReference type="Pfam" id="PF12838">
    <property type="entry name" value="Fer4_7"/>
    <property type="match status" value="1"/>
</dbReference>
<dbReference type="HOGENOM" id="CLU_000422_3_4_7"/>
<keyword evidence="1" id="KW-0479">Metal-binding</keyword>
<dbReference type="GeneID" id="78086455"/>
<dbReference type="Gene3D" id="3.50.50.60">
    <property type="entry name" value="FAD/NAD(P)-binding domain"/>
    <property type="match status" value="2"/>
</dbReference>
<dbReference type="RefSeq" id="WP_005026395.1">
    <property type="nucleotide sequence ID" value="NZ_KE150238.1"/>
</dbReference>
<dbReference type="Pfam" id="PF07992">
    <property type="entry name" value="Pyr_redox_2"/>
    <property type="match status" value="1"/>
</dbReference>
<reference evidence="5 6" key="1">
    <citation type="submission" date="2010-10" db="EMBL/GenBank/DDBJ databases">
        <authorList>
            <consortium name="The Broad Institute Genome Sequencing Platform"/>
            <person name="Ward D."/>
            <person name="Earl A."/>
            <person name="Feldgarden M."/>
            <person name="Young S.K."/>
            <person name="Gargeya S."/>
            <person name="Zeng Q."/>
            <person name="Alvarado L."/>
            <person name="Berlin A."/>
            <person name="Bochicchio J."/>
            <person name="Chapman S.B."/>
            <person name="Chen Z."/>
            <person name="Freedman E."/>
            <person name="Gellesch M."/>
            <person name="Goldberg J."/>
            <person name="Griggs A."/>
            <person name="Gujja S."/>
            <person name="Heilman E."/>
            <person name="Heiman D."/>
            <person name="Howarth C."/>
            <person name="Mehta T."/>
            <person name="Neiman D."/>
            <person name="Pearson M."/>
            <person name="Roberts A."/>
            <person name="Saif S."/>
            <person name="Shea T."/>
            <person name="Shenoy N."/>
            <person name="Sisk P."/>
            <person name="Stolte C."/>
            <person name="Sykes S."/>
            <person name="White J."/>
            <person name="Yandava C."/>
            <person name="Allen-Vercoe E."/>
            <person name="Sibley C."/>
            <person name="Ambrose C.E."/>
            <person name="Strauss J."/>
            <person name="Daigneault M."/>
            <person name="Haas B."/>
            <person name="Nusbaum C."/>
            <person name="Birren B."/>
        </authorList>
    </citation>
    <scope>NUCLEOTIDE SEQUENCE [LARGE SCALE GENOMIC DNA]</scope>
    <source>
        <strain evidence="5 6">3_1_6</strain>
    </source>
</reference>
<dbReference type="SUPFAM" id="SSF51971">
    <property type="entry name" value="Nucleotide-binding domain"/>
    <property type="match status" value="1"/>
</dbReference>
<evidence type="ECO:0000313" key="6">
    <source>
        <dbReference type="Proteomes" id="UP000006034"/>
    </source>
</evidence>
<name>E5Y563_BILW3</name>
<dbReference type="SUPFAM" id="SSF46548">
    <property type="entry name" value="alpha-helical ferredoxin"/>
    <property type="match status" value="1"/>
</dbReference>
<dbReference type="Gene3D" id="3.30.70.20">
    <property type="match status" value="1"/>
</dbReference>
<dbReference type="GO" id="GO:0046872">
    <property type="term" value="F:metal ion binding"/>
    <property type="evidence" value="ECO:0007669"/>
    <property type="project" value="UniProtKB-KW"/>
</dbReference>